<feature type="compositionally biased region" description="Gly residues" evidence="1">
    <location>
        <begin position="178"/>
        <end position="191"/>
    </location>
</feature>
<name>A0A5C6D7B2_9BACT</name>
<gene>
    <name evidence="3" type="ORF">Poly41_63270</name>
</gene>
<dbReference type="EMBL" id="SJPV01000018">
    <property type="protein sequence ID" value="TWU31136.1"/>
    <property type="molecule type" value="Genomic_DNA"/>
</dbReference>
<protein>
    <recommendedName>
        <fullName evidence="5">Lipoprotein</fullName>
    </recommendedName>
</protein>
<feature type="region of interest" description="Disordered" evidence="1">
    <location>
        <begin position="161"/>
        <end position="191"/>
    </location>
</feature>
<evidence type="ECO:0000313" key="3">
    <source>
        <dbReference type="EMBL" id="TWU31136.1"/>
    </source>
</evidence>
<accession>A0A5C6D7B2</accession>
<comment type="caution">
    <text evidence="3">The sequence shown here is derived from an EMBL/GenBank/DDBJ whole genome shotgun (WGS) entry which is preliminary data.</text>
</comment>
<dbReference type="AlphaFoldDB" id="A0A5C6D7B2"/>
<reference evidence="3 4" key="1">
    <citation type="submission" date="2019-02" db="EMBL/GenBank/DDBJ databases">
        <title>Deep-cultivation of Planctomycetes and their phenomic and genomic characterization uncovers novel biology.</title>
        <authorList>
            <person name="Wiegand S."/>
            <person name="Jogler M."/>
            <person name="Boedeker C."/>
            <person name="Pinto D."/>
            <person name="Vollmers J."/>
            <person name="Rivas-Marin E."/>
            <person name="Kohn T."/>
            <person name="Peeters S.H."/>
            <person name="Heuer A."/>
            <person name="Rast P."/>
            <person name="Oberbeckmann S."/>
            <person name="Bunk B."/>
            <person name="Jeske O."/>
            <person name="Meyerdierks A."/>
            <person name="Storesund J.E."/>
            <person name="Kallscheuer N."/>
            <person name="Luecker S."/>
            <person name="Lage O.M."/>
            <person name="Pohl T."/>
            <person name="Merkel B.J."/>
            <person name="Hornburger P."/>
            <person name="Mueller R.-W."/>
            <person name="Bruemmer F."/>
            <person name="Labrenz M."/>
            <person name="Spormann A.M."/>
            <person name="Op Den Camp H."/>
            <person name="Overmann J."/>
            <person name="Amann R."/>
            <person name="Jetten M.S.M."/>
            <person name="Mascher T."/>
            <person name="Medema M.H."/>
            <person name="Devos D.P."/>
            <person name="Kaster A.-K."/>
            <person name="Ovreas L."/>
            <person name="Rohde M."/>
            <person name="Galperin M.Y."/>
            <person name="Jogler C."/>
        </authorList>
    </citation>
    <scope>NUCLEOTIDE SEQUENCE [LARGE SCALE GENOMIC DNA]</scope>
    <source>
        <strain evidence="3 4">Poly41</strain>
    </source>
</reference>
<sequence precursor="true">MFNSIKMIRISVCGLAIASMTALGCASRGGILGVDCCADVPAGAIPEPAGAKVCDWQTAGVSSAVADQTVLYQADFIGTSANLSPGAGDRMARNVNSGLAARQTALIEPSGDAALDAERIDAVSVQLASFGVASPMVEVATPAALGLRGPQAERVAGGFGNVRGSSTGTGAPISRPSGQGGFGGNLPGGIF</sequence>
<feature type="chain" id="PRO_5023089715" description="Lipoprotein" evidence="2">
    <location>
        <begin position="25"/>
        <end position="191"/>
    </location>
</feature>
<dbReference type="PROSITE" id="PS51257">
    <property type="entry name" value="PROKAR_LIPOPROTEIN"/>
    <property type="match status" value="1"/>
</dbReference>
<organism evidence="3 4">
    <name type="scientific">Novipirellula artificiosorum</name>
    <dbReference type="NCBI Taxonomy" id="2528016"/>
    <lineage>
        <taxon>Bacteria</taxon>
        <taxon>Pseudomonadati</taxon>
        <taxon>Planctomycetota</taxon>
        <taxon>Planctomycetia</taxon>
        <taxon>Pirellulales</taxon>
        <taxon>Pirellulaceae</taxon>
        <taxon>Novipirellula</taxon>
    </lineage>
</organism>
<evidence type="ECO:0000313" key="4">
    <source>
        <dbReference type="Proteomes" id="UP000319143"/>
    </source>
</evidence>
<dbReference type="Proteomes" id="UP000319143">
    <property type="component" value="Unassembled WGS sequence"/>
</dbReference>
<proteinExistence type="predicted"/>
<evidence type="ECO:0000256" key="2">
    <source>
        <dbReference type="SAM" id="SignalP"/>
    </source>
</evidence>
<keyword evidence="2" id="KW-0732">Signal</keyword>
<evidence type="ECO:0000256" key="1">
    <source>
        <dbReference type="SAM" id="MobiDB-lite"/>
    </source>
</evidence>
<evidence type="ECO:0008006" key="5">
    <source>
        <dbReference type="Google" id="ProtNLM"/>
    </source>
</evidence>
<feature type="signal peptide" evidence="2">
    <location>
        <begin position="1"/>
        <end position="24"/>
    </location>
</feature>
<keyword evidence="4" id="KW-1185">Reference proteome</keyword>